<evidence type="ECO:0000256" key="1">
    <source>
        <dbReference type="SAM" id="Phobius"/>
    </source>
</evidence>
<evidence type="ECO:0000313" key="2">
    <source>
        <dbReference type="EMBL" id="OLF46941.1"/>
    </source>
</evidence>
<evidence type="ECO:0000313" key="3">
    <source>
        <dbReference type="Proteomes" id="UP000186890"/>
    </source>
</evidence>
<dbReference type="InterPro" id="IPR010387">
    <property type="entry name" value="QueT"/>
</dbReference>
<gene>
    <name evidence="2" type="ORF">BU202_10115</name>
</gene>
<feature type="transmembrane region" description="Helical" evidence="1">
    <location>
        <begin position="57"/>
        <end position="90"/>
    </location>
</feature>
<comment type="caution">
    <text evidence="2">The sequence shown here is derived from an EMBL/GenBank/DDBJ whole genome shotgun (WGS) entry which is preliminary data.</text>
</comment>
<accession>A0A1Q8E573</accession>
<keyword evidence="3" id="KW-1185">Reference proteome</keyword>
<dbReference type="PANTHER" id="PTHR40044">
    <property type="entry name" value="INTEGRAL MEMBRANE PROTEIN-RELATED"/>
    <property type="match status" value="1"/>
</dbReference>
<protein>
    <submittedName>
        <fullName evidence="2">Queuosine transporter QueT</fullName>
    </submittedName>
</protein>
<keyword evidence="1" id="KW-1133">Transmembrane helix</keyword>
<dbReference type="Pfam" id="PF06177">
    <property type="entry name" value="QueT"/>
    <property type="match status" value="1"/>
</dbReference>
<dbReference type="PANTHER" id="PTHR40044:SF1">
    <property type="entry name" value="INTEGRAL MEMBRANE PROTEIN"/>
    <property type="match status" value="1"/>
</dbReference>
<feature type="transmembrane region" description="Helical" evidence="1">
    <location>
        <begin position="12"/>
        <end position="37"/>
    </location>
</feature>
<reference evidence="3" key="1">
    <citation type="submission" date="2016-12" db="EMBL/GenBank/DDBJ databases">
        <authorList>
            <person name="Gulvik C.A."/>
        </authorList>
    </citation>
    <scope>NUCLEOTIDE SEQUENCE [LARGE SCALE GENOMIC DNA]</scope>
    <source>
        <strain evidence="3">NED12-00049-6B</strain>
    </source>
</reference>
<feature type="transmembrane region" description="Helical" evidence="1">
    <location>
        <begin position="111"/>
        <end position="134"/>
    </location>
</feature>
<keyword evidence="1" id="KW-0472">Membrane</keyword>
<dbReference type="AlphaFoldDB" id="A0A1Q8E573"/>
<organism evidence="2 3">
    <name type="scientific">Streptococcus cuniculi</name>
    <dbReference type="NCBI Taxonomy" id="1432788"/>
    <lineage>
        <taxon>Bacteria</taxon>
        <taxon>Bacillati</taxon>
        <taxon>Bacillota</taxon>
        <taxon>Bacilli</taxon>
        <taxon>Lactobacillales</taxon>
        <taxon>Streptococcaceae</taxon>
        <taxon>Streptococcus</taxon>
    </lineage>
</organism>
<dbReference type="EMBL" id="MSJM01000013">
    <property type="protein sequence ID" value="OLF46941.1"/>
    <property type="molecule type" value="Genomic_DNA"/>
</dbReference>
<keyword evidence="1" id="KW-0812">Transmembrane</keyword>
<name>A0A1Q8E573_9STRE</name>
<dbReference type="RefSeq" id="WP_075105640.1">
    <property type="nucleotide sequence ID" value="NZ_MSJM01000013.1"/>
</dbReference>
<dbReference type="OrthoDB" id="1706970at2"/>
<proteinExistence type="predicted"/>
<feature type="transmembrane region" description="Helical" evidence="1">
    <location>
        <begin position="140"/>
        <end position="160"/>
    </location>
</feature>
<dbReference type="Proteomes" id="UP000186890">
    <property type="component" value="Unassembled WGS sequence"/>
</dbReference>
<sequence length="171" mass="19367">MNQTKWTVRDMAHIALVAALYVVLTVTPPLNAISYGAYQFRLSEMLNFLAFYNRKYLVAVTIGCMISNFIGFGVIDVFVGGGSTLVFVALGVYFFKKYQDEYLFNGVLNKAFVYFSLFFSFTMFTIAIELYVLYQSPFLATWFTTAVGEFASLIVGSLVIDRLAQRIDFTK</sequence>
<dbReference type="PIRSF" id="PIRSF031501">
    <property type="entry name" value="QueT"/>
    <property type="match status" value="1"/>
</dbReference>